<comment type="caution">
    <text evidence="3">The sequence shown here is derived from an EMBL/GenBank/DDBJ whole genome shotgun (WGS) entry which is preliminary data.</text>
</comment>
<protein>
    <submittedName>
        <fullName evidence="3">Uncharacterized protein</fullName>
    </submittedName>
</protein>
<gene>
    <name evidence="3" type="ORF">BMR96_07250</name>
</gene>
<dbReference type="InterPro" id="IPR016181">
    <property type="entry name" value="Acyl_CoA_acyltransferase"/>
</dbReference>
<dbReference type="CDD" id="cd04301">
    <property type="entry name" value="NAT_SF"/>
    <property type="match status" value="1"/>
</dbReference>
<dbReference type="PROSITE" id="PS51186">
    <property type="entry name" value="GNAT"/>
    <property type="match status" value="1"/>
</dbReference>
<dbReference type="AlphaFoldDB" id="A0A1X0VCK2"/>
<evidence type="ECO:0000259" key="1">
    <source>
        <dbReference type="PROSITE" id="PS51186"/>
    </source>
</evidence>
<evidence type="ECO:0000313" key="4">
    <source>
        <dbReference type="Proteomes" id="UP000192288"/>
    </source>
</evidence>
<dbReference type="InterPro" id="IPR031165">
    <property type="entry name" value="GNAT_YJDJ"/>
</dbReference>
<dbReference type="Gene3D" id="3.40.630.30">
    <property type="match status" value="1"/>
</dbReference>
<dbReference type="GO" id="GO:0016747">
    <property type="term" value="F:acyltransferase activity, transferring groups other than amino-acyl groups"/>
    <property type="evidence" value="ECO:0007669"/>
    <property type="project" value="InterPro"/>
</dbReference>
<dbReference type="PANTHER" id="PTHR31435">
    <property type="entry name" value="PROTEIN NATD1"/>
    <property type="match status" value="1"/>
</dbReference>
<name>A0A1X0VCK2_LEUPS</name>
<dbReference type="STRING" id="33968.BMS77_07635"/>
<evidence type="ECO:0000259" key="2">
    <source>
        <dbReference type="PROSITE" id="PS51729"/>
    </source>
</evidence>
<reference evidence="3 4" key="1">
    <citation type="journal article" date="2017" name="Front. Microbiol.">
        <title>Genomic Characterization of Dairy Associated Leuconostoc Species and Diversity of Leuconostocs in Undefined Mixed Mesophilic Starter Cultures.</title>
        <authorList>
            <person name="Frantzen C.A."/>
            <person name="Kot W."/>
            <person name="Pedersen T.B."/>
            <person name="Ardo Y.M."/>
            <person name="Broadbent J.R."/>
            <person name="Neve H."/>
            <person name="Hansen L.H."/>
            <person name="Dal Bello F."/>
            <person name="Ostlie H.M."/>
            <person name="Kleppen H.P."/>
            <person name="Vogensen F.K."/>
            <person name="Holo H."/>
        </authorList>
    </citation>
    <scope>NUCLEOTIDE SEQUENCE [LARGE SCALE GENOMIC DNA]</scope>
    <source>
        <strain evidence="3 4">LMGCF08</strain>
    </source>
</reference>
<dbReference type="Proteomes" id="UP000192288">
    <property type="component" value="Unassembled WGS sequence"/>
</dbReference>
<dbReference type="SUPFAM" id="SSF55729">
    <property type="entry name" value="Acyl-CoA N-acyltransferases (Nat)"/>
    <property type="match status" value="1"/>
</dbReference>
<accession>A0A1X0VCK2</accession>
<sequence length="88" mass="10025">MQFVNYNGRLSVPGTNDDLAFIDYEEDRNTWKITNTYVSPALRGQGIAQQMIDELVSLARKQNIKINPACPFAKKVFEKGLYADIELK</sequence>
<dbReference type="RefSeq" id="WP_048593008.1">
    <property type="nucleotide sequence ID" value="NZ_MPLS01000025.1"/>
</dbReference>
<dbReference type="InterPro" id="IPR000182">
    <property type="entry name" value="GNAT_dom"/>
</dbReference>
<feature type="domain" description="N-acetyltransferase" evidence="2">
    <location>
        <begin position="2"/>
        <end position="88"/>
    </location>
</feature>
<proteinExistence type="predicted"/>
<dbReference type="InterPro" id="IPR045057">
    <property type="entry name" value="Gcn5-rel_NAT"/>
</dbReference>
<feature type="domain" description="N-acetyltransferase" evidence="1">
    <location>
        <begin position="1"/>
        <end position="88"/>
    </location>
</feature>
<dbReference type="Pfam" id="PF14542">
    <property type="entry name" value="Acetyltransf_CG"/>
    <property type="match status" value="1"/>
</dbReference>
<organism evidence="3 4">
    <name type="scientific">Leuconostoc pseudomesenteroides</name>
    <dbReference type="NCBI Taxonomy" id="33968"/>
    <lineage>
        <taxon>Bacteria</taxon>
        <taxon>Bacillati</taxon>
        <taxon>Bacillota</taxon>
        <taxon>Bacilli</taxon>
        <taxon>Lactobacillales</taxon>
        <taxon>Lactobacillaceae</taxon>
        <taxon>Leuconostoc</taxon>
    </lineage>
</organism>
<dbReference type="EMBL" id="MPLS01000025">
    <property type="protein sequence ID" value="ORI97455.1"/>
    <property type="molecule type" value="Genomic_DNA"/>
</dbReference>
<dbReference type="PANTHER" id="PTHR31435:SF9">
    <property type="entry name" value="PROTEIN NATD1"/>
    <property type="match status" value="1"/>
</dbReference>
<evidence type="ECO:0000313" key="3">
    <source>
        <dbReference type="EMBL" id="ORI97455.1"/>
    </source>
</evidence>
<dbReference type="PROSITE" id="PS51729">
    <property type="entry name" value="GNAT_YJDJ"/>
    <property type="match status" value="1"/>
</dbReference>